<protein>
    <submittedName>
        <fullName evidence="5">Methyltransferase domain-containing protein</fullName>
    </submittedName>
</protein>
<dbReference type="GO" id="GO:0008757">
    <property type="term" value="F:S-adenosylmethionine-dependent methyltransferase activity"/>
    <property type="evidence" value="ECO:0007669"/>
    <property type="project" value="InterPro"/>
</dbReference>
<evidence type="ECO:0000256" key="3">
    <source>
        <dbReference type="ARBA" id="ARBA00022691"/>
    </source>
</evidence>
<dbReference type="PANTHER" id="PTHR43464">
    <property type="entry name" value="METHYLTRANSFERASE"/>
    <property type="match status" value="1"/>
</dbReference>
<gene>
    <name evidence="5" type="ORF">SAMN02949497_2997</name>
</gene>
<keyword evidence="1 5" id="KW-0489">Methyltransferase</keyword>
<keyword evidence="6" id="KW-1185">Reference proteome</keyword>
<evidence type="ECO:0000313" key="5">
    <source>
        <dbReference type="EMBL" id="SMF95632.1"/>
    </source>
</evidence>
<dbReference type="CDD" id="cd02440">
    <property type="entry name" value="AdoMet_MTases"/>
    <property type="match status" value="1"/>
</dbReference>
<dbReference type="PANTHER" id="PTHR43464:SF19">
    <property type="entry name" value="UBIQUINONE BIOSYNTHESIS O-METHYLTRANSFERASE, MITOCHONDRIAL"/>
    <property type="match status" value="1"/>
</dbReference>
<dbReference type="Proteomes" id="UP000192923">
    <property type="component" value="Unassembled WGS sequence"/>
</dbReference>
<dbReference type="Pfam" id="PF08241">
    <property type="entry name" value="Methyltransf_11"/>
    <property type="match status" value="1"/>
</dbReference>
<sequence length="221" mass="25072">MNPIPWRIRAAISRHFPLVYHLAVNLFGRHRSPGYWDARLAETWHLRTWPTKNALIARHTPLDAAILDIACGNGSILRDLKARGYGDLSGLEISGYAVDRLREEGFTMYPGKAPYLPVPDAGFDAIIASQILEHVIRRDVFANEIKRALKPGGQAFFFVPDDCLGPIDEPEHVVQFNARTFEAFLARHFEVISIESIKDENFSMPILFGRVRPKNTYKPHP</sequence>
<keyword evidence="3" id="KW-0949">S-adenosyl-L-methionine</keyword>
<dbReference type="STRING" id="1760988.SAMN02949497_2997"/>
<evidence type="ECO:0000313" key="6">
    <source>
        <dbReference type="Proteomes" id="UP000192923"/>
    </source>
</evidence>
<dbReference type="Gene3D" id="3.40.50.150">
    <property type="entry name" value="Vaccinia Virus protein VP39"/>
    <property type="match status" value="1"/>
</dbReference>
<evidence type="ECO:0000256" key="2">
    <source>
        <dbReference type="ARBA" id="ARBA00022679"/>
    </source>
</evidence>
<proteinExistence type="predicted"/>
<accession>A0A1Y6D524</accession>
<dbReference type="OrthoDB" id="323463at2"/>
<dbReference type="GO" id="GO:0032259">
    <property type="term" value="P:methylation"/>
    <property type="evidence" value="ECO:0007669"/>
    <property type="project" value="UniProtKB-KW"/>
</dbReference>
<dbReference type="InterPro" id="IPR013216">
    <property type="entry name" value="Methyltransf_11"/>
</dbReference>
<name>A0A1Y6D524_9GAMM</name>
<evidence type="ECO:0000259" key="4">
    <source>
        <dbReference type="Pfam" id="PF08241"/>
    </source>
</evidence>
<dbReference type="EMBL" id="FXAM01000001">
    <property type="protein sequence ID" value="SMF95632.1"/>
    <property type="molecule type" value="Genomic_DNA"/>
</dbReference>
<feature type="domain" description="Methyltransferase type 11" evidence="4">
    <location>
        <begin position="67"/>
        <end position="157"/>
    </location>
</feature>
<organism evidence="5 6">
    <name type="scientific">Methylomagnum ishizawai</name>
    <dbReference type="NCBI Taxonomy" id="1760988"/>
    <lineage>
        <taxon>Bacteria</taxon>
        <taxon>Pseudomonadati</taxon>
        <taxon>Pseudomonadota</taxon>
        <taxon>Gammaproteobacteria</taxon>
        <taxon>Methylococcales</taxon>
        <taxon>Methylococcaceae</taxon>
        <taxon>Methylomagnum</taxon>
    </lineage>
</organism>
<reference evidence="5 6" key="1">
    <citation type="submission" date="2016-12" db="EMBL/GenBank/DDBJ databases">
        <authorList>
            <person name="Song W.-J."/>
            <person name="Kurnit D.M."/>
        </authorList>
    </citation>
    <scope>NUCLEOTIDE SEQUENCE [LARGE SCALE GENOMIC DNA]</scope>
    <source>
        <strain evidence="5 6">175</strain>
    </source>
</reference>
<dbReference type="SUPFAM" id="SSF53335">
    <property type="entry name" value="S-adenosyl-L-methionine-dependent methyltransferases"/>
    <property type="match status" value="1"/>
</dbReference>
<evidence type="ECO:0000256" key="1">
    <source>
        <dbReference type="ARBA" id="ARBA00022603"/>
    </source>
</evidence>
<dbReference type="InterPro" id="IPR029063">
    <property type="entry name" value="SAM-dependent_MTases_sf"/>
</dbReference>
<keyword evidence="2 5" id="KW-0808">Transferase</keyword>
<dbReference type="AlphaFoldDB" id="A0A1Y6D524"/>